<keyword evidence="1" id="KW-0472">Membrane</keyword>
<evidence type="ECO:0000313" key="3">
    <source>
        <dbReference type="Proteomes" id="UP000284676"/>
    </source>
</evidence>
<comment type="caution">
    <text evidence="2">The sequence shown here is derived from an EMBL/GenBank/DDBJ whole genome shotgun (WGS) entry which is preliminary data.</text>
</comment>
<dbReference type="EMBL" id="QRHL01000004">
    <property type="protein sequence ID" value="RHF73438.1"/>
    <property type="molecule type" value="Genomic_DNA"/>
</dbReference>
<accession>A0A414PXY5</accession>
<sequence>MKNSSELAFQNFLMNRKLEELLKLAINEKDELKFIYIKRGIYMKVNYLDDENRNLSGLAQYMHKRKIKSKYRGTKYEKFIEIKKTKIERYSIIIILIILCFFSGAYIKKNILQEKNKKVTLKKEYSYAGKNFTRKELESILKIKIYLAEEYKKNKNFQNAYLRYLDALEITKKLKSKEETKEISLILSKIKEKLENKLDSDIEDLKKLFRDKDFIEKVHQTIKLSQLLQEFEKQGEIYGVKGEYYLQNKKFWEARSNYMIAKKLSIDKKIYIKKINEIEDIIANSILEEREKILKIQNRGKNE</sequence>
<gene>
    <name evidence="2" type="ORF">DW663_03990</name>
</gene>
<protein>
    <recommendedName>
        <fullName evidence="4">Tetratricopeptide repeat protein</fullName>
    </recommendedName>
</protein>
<evidence type="ECO:0000313" key="2">
    <source>
        <dbReference type="EMBL" id="RHF73438.1"/>
    </source>
</evidence>
<evidence type="ECO:0008006" key="4">
    <source>
        <dbReference type="Google" id="ProtNLM"/>
    </source>
</evidence>
<dbReference type="AlphaFoldDB" id="A0A414PXY5"/>
<keyword evidence="1" id="KW-0812">Transmembrane</keyword>
<proteinExistence type="predicted"/>
<dbReference type="Proteomes" id="UP000284676">
    <property type="component" value="Unassembled WGS sequence"/>
</dbReference>
<keyword evidence="1" id="KW-1133">Transmembrane helix</keyword>
<evidence type="ECO:0000256" key="1">
    <source>
        <dbReference type="SAM" id="Phobius"/>
    </source>
</evidence>
<feature type="transmembrane region" description="Helical" evidence="1">
    <location>
        <begin position="90"/>
        <end position="107"/>
    </location>
</feature>
<name>A0A414PXY5_FUSMR</name>
<organism evidence="2 3">
    <name type="scientific">Fusobacterium mortiferum</name>
    <dbReference type="NCBI Taxonomy" id="850"/>
    <lineage>
        <taxon>Bacteria</taxon>
        <taxon>Fusobacteriati</taxon>
        <taxon>Fusobacteriota</taxon>
        <taxon>Fusobacteriia</taxon>
        <taxon>Fusobacteriales</taxon>
        <taxon>Fusobacteriaceae</taxon>
        <taxon>Fusobacterium</taxon>
    </lineage>
</organism>
<reference evidence="2 3" key="1">
    <citation type="submission" date="2018-08" db="EMBL/GenBank/DDBJ databases">
        <title>A genome reference for cultivated species of the human gut microbiota.</title>
        <authorList>
            <person name="Zou Y."/>
            <person name="Xue W."/>
            <person name="Luo G."/>
        </authorList>
    </citation>
    <scope>NUCLEOTIDE SEQUENCE [LARGE SCALE GENOMIC DNA]</scope>
    <source>
        <strain evidence="2 3">AM25-1</strain>
    </source>
</reference>
<dbReference type="RefSeq" id="WP_118234137.1">
    <property type="nucleotide sequence ID" value="NZ_CAEUHP010000001.1"/>
</dbReference>